<keyword evidence="2" id="KW-1185">Reference proteome</keyword>
<comment type="caution">
    <text evidence="1">The sequence shown here is derived from an EMBL/GenBank/DDBJ whole genome shotgun (WGS) entry which is preliminary data.</text>
</comment>
<name>A0AA43TKK5_9GAMM</name>
<dbReference type="EMBL" id="JAQSDF010000027">
    <property type="protein sequence ID" value="MDI1231341.1"/>
    <property type="molecule type" value="Genomic_DNA"/>
</dbReference>
<dbReference type="Pfam" id="PF05069">
    <property type="entry name" value="Phage_tail_S"/>
    <property type="match status" value="1"/>
</dbReference>
<organism evidence="1 2">
    <name type="scientific">Candidatus Methylobacter titanis</name>
    <dbReference type="NCBI Taxonomy" id="3053457"/>
    <lineage>
        <taxon>Bacteria</taxon>
        <taxon>Pseudomonadati</taxon>
        <taxon>Pseudomonadota</taxon>
        <taxon>Gammaproteobacteria</taxon>
        <taxon>Methylococcales</taxon>
        <taxon>Methylococcaceae</taxon>
        <taxon>Methylobacter</taxon>
    </lineage>
</organism>
<proteinExistence type="predicted"/>
<protein>
    <submittedName>
        <fullName evidence="1">Phage virion morphogenesis protein</fullName>
    </submittedName>
</protein>
<gene>
    <name evidence="1" type="ORF">PSU93_09350</name>
</gene>
<evidence type="ECO:0000313" key="2">
    <source>
        <dbReference type="Proteomes" id="UP001160519"/>
    </source>
</evidence>
<sequence>MITVEIDSSRIQAELNQLLQRSGNLAPALREIGEDLKESTQQRFASQTAPDGSAWLGNADTTIARKGRSQPLTEHGTLGNTIGYQLLGGDGVQIGSPLEYAAMMQFGGTQSEFPNLWGDIPARPFLGISSEDEDNILALLARHLQN</sequence>
<dbReference type="NCBIfam" id="TIGR01635">
    <property type="entry name" value="tail_comp_S"/>
    <property type="match status" value="1"/>
</dbReference>
<dbReference type="AlphaFoldDB" id="A0AA43TKK5"/>
<dbReference type="Proteomes" id="UP001160519">
    <property type="component" value="Unassembled WGS sequence"/>
</dbReference>
<dbReference type="InterPro" id="IPR006522">
    <property type="entry name" value="Phage_virion_morphogenesis"/>
</dbReference>
<reference evidence="1" key="1">
    <citation type="submission" date="2023-01" db="EMBL/GenBank/DDBJ databases">
        <title>Biogeochemical cycle of methane in antarctic sediments.</title>
        <authorList>
            <person name="Roldan D.M."/>
            <person name="Menes R.J."/>
        </authorList>
    </citation>
    <scope>NUCLEOTIDE SEQUENCE [LARGE SCALE GENOMIC DNA]</scope>
    <source>
        <strain evidence="1">K-2018 MAG008</strain>
    </source>
</reference>
<accession>A0AA43TKK5</accession>
<evidence type="ECO:0000313" key="1">
    <source>
        <dbReference type="EMBL" id="MDI1231341.1"/>
    </source>
</evidence>